<keyword evidence="7" id="KW-1185">Reference proteome</keyword>
<sequence>MRTNRRQFIERVGTGAAALTAGATTASAGSAQAPRSRQSDQDGPVLLIGDDIAVTETTTGKVRGYVLRGIHHFLGMPYGADTSGANRFMPPRPAAPWTDVYQALWWGNTAPQNMENRYASKFGSFRDHWNYDDVSEDCLRINVFTPALKDGRKRPVMFWIHGGGYTNGNGIEHDGYNGENLARSGDVVFCSINHRLGPLGYCNLAGVGGEKYAASGNVGMLDIVAALEWVRDNIASFGGDPGNVTIMGQSGGGAKVCTLTAMPSARGLFHKAVVLSGASLRAGDKGYAEKLGASVLAEAGLSASDMGKLQELPWKAYLEVATRAQRKLASEMAASGAAIPGLRAGFSPSVDGTILPQHPYAPDPAATAATIPMIICSTANEQSPAWTDATLLGVTLPEVAERLKERAGFGPGLGDRAMAVVDAYAKAFPDKKPVEIWSPVSSNRQNVVALADAKSKQTAPVFVSWFAWQPPLFDGRIGAFHCVDICFWLNNTDVMLTHTGGGARPRRLAEKMSASLVQFMKSGDPNGAGLTSWPKYTSGKGETLVLDDVCTVRNDFDREARKALPTTT</sequence>
<dbReference type="PROSITE" id="PS51318">
    <property type="entry name" value="TAT"/>
    <property type="match status" value="1"/>
</dbReference>
<evidence type="ECO:0000256" key="3">
    <source>
        <dbReference type="RuleBase" id="RU361235"/>
    </source>
</evidence>
<dbReference type="KEGG" id="abac:LuPra_01332"/>
<gene>
    <name evidence="6" type="primary">pnbA_1</name>
    <name evidence="6" type="ORF">LuPra_01332</name>
</gene>
<dbReference type="Pfam" id="PF00135">
    <property type="entry name" value="COesterase"/>
    <property type="match status" value="2"/>
</dbReference>
<reference evidence="6 7" key="1">
    <citation type="journal article" date="2016" name="Genome Announc.">
        <title>First Complete Genome Sequence of a Subdivision 6 Acidobacterium Strain.</title>
        <authorList>
            <person name="Huang S."/>
            <person name="Vieira S."/>
            <person name="Bunk B."/>
            <person name="Riedel T."/>
            <person name="Sproer C."/>
            <person name="Overmann J."/>
        </authorList>
    </citation>
    <scope>NUCLEOTIDE SEQUENCE [LARGE SCALE GENOMIC DNA]</scope>
    <source>
        <strain evidence="7">DSM 100886 HEG_-6_39</strain>
    </source>
</reference>
<dbReference type="SUPFAM" id="SSF53474">
    <property type="entry name" value="alpha/beta-Hydrolases"/>
    <property type="match status" value="1"/>
</dbReference>
<reference evidence="7" key="2">
    <citation type="submission" date="2016-04" db="EMBL/GenBank/DDBJ databases">
        <title>First Complete Genome Sequence of a Subdivision 6 Acidobacterium.</title>
        <authorList>
            <person name="Huang S."/>
            <person name="Vieira S."/>
            <person name="Bunk B."/>
            <person name="Riedel T."/>
            <person name="Sproeer C."/>
            <person name="Overmann J."/>
        </authorList>
    </citation>
    <scope>NUCLEOTIDE SEQUENCE [LARGE SCALE GENOMIC DNA]</scope>
    <source>
        <strain evidence="7">DSM 100886 HEG_-6_39</strain>
    </source>
</reference>
<dbReference type="ESTHER" id="9bact-a0a143pk43">
    <property type="family name" value="Carb_B_Bacteria"/>
</dbReference>
<dbReference type="InterPro" id="IPR019826">
    <property type="entry name" value="Carboxylesterase_B_AS"/>
</dbReference>
<evidence type="ECO:0000313" key="7">
    <source>
        <dbReference type="Proteomes" id="UP000076079"/>
    </source>
</evidence>
<dbReference type="PANTHER" id="PTHR11559">
    <property type="entry name" value="CARBOXYLESTERASE"/>
    <property type="match status" value="1"/>
</dbReference>
<dbReference type="GO" id="GO:0016787">
    <property type="term" value="F:hydrolase activity"/>
    <property type="evidence" value="ECO:0007669"/>
    <property type="project" value="UniProtKB-KW"/>
</dbReference>
<proteinExistence type="inferred from homology"/>
<evidence type="ECO:0000313" key="6">
    <source>
        <dbReference type="EMBL" id="AMY08144.1"/>
    </source>
</evidence>
<evidence type="ECO:0000256" key="2">
    <source>
        <dbReference type="ARBA" id="ARBA00022801"/>
    </source>
</evidence>
<dbReference type="Proteomes" id="UP000076079">
    <property type="component" value="Chromosome"/>
</dbReference>
<feature type="compositionally biased region" description="Low complexity" evidence="4">
    <location>
        <begin position="20"/>
        <end position="33"/>
    </location>
</feature>
<feature type="domain" description="Carboxylesterase type B" evidence="5">
    <location>
        <begin position="446"/>
        <end position="549"/>
    </location>
</feature>
<dbReference type="InterPro" id="IPR006311">
    <property type="entry name" value="TAT_signal"/>
</dbReference>
<accession>A0A143PK43</accession>
<evidence type="ECO:0000259" key="5">
    <source>
        <dbReference type="Pfam" id="PF00135"/>
    </source>
</evidence>
<dbReference type="EMBL" id="CP015136">
    <property type="protein sequence ID" value="AMY08144.1"/>
    <property type="molecule type" value="Genomic_DNA"/>
</dbReference>
<feature type="domain" description="Carboxylesterase type B" evidence="5">
    <location>
        <begin position="54"/>
        <end position="383"/>
    </location>
</feature>
<dbReference type="AlphaFoldDB" id="A0A143PK43"/>
<organism evidence="6 7">
    <name type="scientific">Luteitalea pratensis</name>
    <dbReference type="NCBI Taxonomy" id="1855912"/>
    <lineage>
        <taxon>Bacteria</taxon>
        <taxon>Pseudomonadati</taxon>
        <taxon>Acidobacteriota</taxon>
        <taxon>Vicinamibacteria</taxon>
        <taxon>Vicinamibacterales</taxon>
        <taxon>Vicinamibacteraceae</taxon>
        <taxon>Luteitalea</taxon>
    </lineage>
</organism>
<dbReference type="EC" id="3.1.1.-" evidence="3"/>
<dbReference type="Gene3D" id="3.40.50.1820">
    <property type="entry name" value="alpha/beta hydrolase"/>
    <property type="match status" value="1"/>
</dbReference>
<protein>
    <recommendedName>
        <fullName evidence="3">Carboxylic ester hydrolase</fullName>
        <ecNumber evidence="3">3.1.1.-</ecNumber>
    </recommendedName>
</protein>
<dbReference type="PROSITE" id="PS00122">
    <property type="entry name" value="CARBOXYLESTERASE_B_1"/>
    <property type="match status" value="1"/>
</dbReference>
<dbReference type="PATRIC" id="fig|1813736.3.peg.1379"/>
<dbReference type="InterPro" id="IPR050309">
    <property type="entry name" value="Type-B_Carboxylest/Lipase"/>
</dbReference>
<dbReference type="InterPro" id="IPR002018">
    <property type="entry name" value="CarbesteraseB"/>
</dbReference>
<dbReference type="RefSeq" id="WP_110170008.1">
    <property type="nucleotide sequence ID" value="NZ_CP015136.1"/>
</dbReference>
<dbReference type="InterPro" id="IPR029058">
    <property type="entry name" value="AB_hydrolase_fold"/>
</dbReference>
<name>A0A143PK43_LUTPR</name>
<comment type="similarity">
    <text evidence="1 3">Belongs to the type-B carboxylesterase/lipase family.</text>
</comment>
<keyword evidence="2 3" id="KW-0378">Hydrolase</keyword>
<feature type="region of interest" description="Disordered" evidence="4">
    <location>
        <begin position="20"/>
        <end position="43"/>
    </location>
</feature>
<evidence type="ECO:0000256" key="1">
    <source>
        <dbReference type="ARBA" id="ARBA00005964"/>
    </source>
</evidence>
<dbReference type="OrthoDB" id="9775851at2"/>
<dbReference type="STRING" id="1855912.LuPra_01332"/>
<evidence type="ECO:0000256" key="4">
    <source>
        <dbReference type="SAM" id="MobiDB-lite"/>
    </source>
</evidence>